<proteinExistence type="predicted"/>
<sequence length="189" mass="20124">MTSITLPPVENNKVISKAITFKNHSTPWEITSLELPVASPDSIVQPDQILIKTAAVALNPVDILLRELTPRTLVGSSVKVAGADFSGTILQIGSSVETDLKVGDQVFGNLLNPFSQNNSFTEYILQKYNTFQVLQKVPEKVSLADAAGLGVVSNTSYQAFKGSKNLKGGSVLILGGGSSVGYFGIQWAK</sequence>
<dbReference type="EMBL" id="BSXS01004930">
    <property type="protein sequence ID" value="GME83710.1"/>
    <property type="molecule type" value="Genomic_DNA"/>
</dbReference>
<gene>
    <name evidence="1" type="ORF">Amon02_000634600</name>
</gene>
<keyword evidence="2" id="KW-1185">Reference proteome</keyword>
<name>A0ACB5T8H6_AMBMO</name>
<dbReference type="Proteomes" id="UP001165064">
    <property type="component" value="Unassembled WGS sequence"/>
</dbReference>
<organism evidence="1 2">
    <name type="scientific">Ambrosiozyma monospora</name>
    <name type="common">Yeast</name>
    <name type="synonym">Endomycopsis monosporus</name>
    <dbReference type="NCBI Taxonomy" id="43982"/>
    <lineage>
        <taxon>Eukaryota</taxon>
        <taxon>Fungi</taxon>
        <taxon>Dikarya</taxon>
        <taxon>Ascomycota</taxon>
        <taxon>Saccharomycotina</taxon>
        <taxon>Pichiomycetes</taxon>
        <taxon>Pichiales</taxon>
        <taxon>Pichiaceae</taxon>
        <taxon>Ambrosiozyma</taxon>
    </lineage>
</organism>
<accession>A0ACB5T8H6</accession>
<evidence type="ECO:0000313" key="1">
    <source>
        <dbReference type="EMBL" id="GME83710.1"/>
    </source>
</evidence>
<protein>
    <submittedName>
        <fullName evidence="1">Unnamed protein product</fullName>
    </submittedName>
</protein>
<evidence type="ECO:0000313" key="2">
    <source>
        <dbReference type="Proteomes" id="UP001165064"/>
    </source>
</evidence>
<reference evidence="1" key="1">
    <citation type="submission" date="2023-04" db="EMBL/GenBank/DDBJ databases">
        <title>Ambrosiozyma monospora NBRC 10751.</title>
        <authorList>
            <person name="Ichikawa N."/>
            <person name="Sato H."/>
            <person name="Tonouchi N."/>
        </authorList>
    </citation>
    <scope>NUCLEOTIDE SEQUENCE</scope>
    <source>
        <strain evidence="1">NBRC 10751</strain>
    </source>
</reference>
<comment type="caution">
    <text evidence="1">The sequence shown here is derived from an EMBL/GenBank/DDBJ whole genome shotgun (WGS) entry which is preliminary data.</text>
</comment>